<feature type="domain" description="TehB/YeaR-like" evidence="1">
    <location>
        <begin position="14"/>
        <end position="98"/>
    </location>
</feature>
<reference evidence="2 3" key="1">
    <citation type="submission" date="2016-04" db="EMBL/GenBank/DDBJ databases">
        <title>ATOL: Assembling a taxonomically balanced genome-scale reconstruction of the evolutionary history of the Enterobacteriaceae.</title>
        <authorList>
            <person name="Plunkett G.III."/>
            <person name="Neeno-Eckwall E.C."/>
            <person name="Glasner J.D."/>
            <person name="Perna N.T."/>
        </authorList>
    </citation>
    <scope>NUCLEOTIDE SEQUENCE [LARGE SCALE GENOMIC DNA]</scope>
    <source>
        <strain evidence="2 3">ATCC 19692</strain>
    </source>
</reference>
<dbReference type="Pfam" id="PF09313">
    <property type="entry name" value="TehB-like"/>
    <property type="match status" value="1"/>
</dbReference>
<organism evidence="2 3">
    <name type="scientific">Proteus myxofaciens ATCC 19692</name>
    <dbReference type="NCBI Taxonomy" id="1354337"/>
    <lineage>
        <taxon>Bacteria</taxon>
        <taxon>Pseudomonadati</taxon>
        <taxon>Pseudomonadota</taxon>
        <taxon>Gammaproteobacteria</taxon>
        <taxon>Enterobacterales</taxon>
        <taxon>Morganellaceae</taxon>
        <taxon>Proteus</taxon>
    </lineage>
</organism>
<dbReference type="SUPFAM" id="SSF51197">
    <property type="entry name" value="Clavaminate synthase-like"/>
    <property type="match status" value="1"/>
</dbReference>
<dbReference type="InterPro" id="IPR014710">
    <property type="entry name" value="RmlC-like_jellyroll"/>
</dbReference>
<dbReference type="Gene3D" id="2.60.120.10">
    <property type="entry name" value="Jelly Rolls"/>
    <property type="match status" value="1"/>
</dbReference>
<dbReference type="InterPro" id="IPR014510">
    <property type="entry name" value="Tellurite-R_YeaR"/>
</dbReference>
<dbReference type="OrthoDB" id="6506618at2"/>
<dbReference type="Proteomes" id="UP000094023">
    <property type="component" value="Unassembled WGS sequence"/>
</dbReference>
<evidence type="ECO:0000313" key="3">
    <source>
        <dbReference type="Proteomes" id="UP000094023"/>
    </source>
</evidence>
<name>A0A198FCJ4_9GAMM</name>
<dbReference type="RefSeq" id="WP_066752504.1">
    <property type="nucleotide sequence ID" value="NZ_LXEN01000147.1"/>
</dbReference>
<sequence length="110" mass="12700">MERIIIPTNYVHIRTTPFWTKETAPKSIWKRHLDKGTRQGVYPKLSVMQGCIIYYAYADEFSSTPTETLEIKAGQFGVFPPETWHLIEAQSEDTVFNVDFYVDPKILAEG</sequence>
<gene>
    <name evidence="2" type="ORF">M983_2880</name>
</gene>
<comment type="caution">
    <text evidence="2">The sequence shown here is derived from an EMBL/GenBank/DDBJ whole genome shotgun (WGS) entry which is preliminary data.</text>
</comment>
<evidence type="ECO:0000313" key="2">
    <source>
        <dbReference type="EMBL" id="OAT22618.1"/>
    </source>
</evidence>
<dbReference type="PIRSF" id="PIRSF020632">
    <property type="entry name" value="YeaR"/>
    <property type="match status" value="1"/>
</dbReference>
<evidence type="ECO:0000259" key="1">
    <source>
        <dbReference type="Pfam" id="PF09313"/>
    </source>
</evidence>
<dbReference type="AlphaFoldDB" id="A0A198FCJ4"/>
<keyword evidence="3" id="KW-1185">Reference proteome</keyword>
<dbReference type="InterPro" id="IPR015392">
    <property type="entry name" value="TehB/YeaR-like_dom"/>
</dbReference>
<dbReference type="EMBL" id="LXEN01000147">
    <property type="protein sequence ID" value="OAT22618.1"/>
    <property type="molecule type" value="Genomic_DNA"/>
</dbReference>
<proteinExistence type="predicted"/>
<dbReference type="STRING" id="1354337.M983_2880"/>
<accession>A0A198FCJ4</accession>
<dbReference type="PATRIC" id="fig|1354337.4.peg.2964"/>
<protein>
    <submittedName>
        <fullName evidence="2">Putative cytoplasmic protein</fullName>
    </submittedName>
</protein>